<evidence type="ECO:0000256" key="6">
    <source>
        <dbReference type="ARBA" id="ARBA00022807"/>
    </source>
</evidence>
<dbReference type="PROSITE" id="PS50203">
    <property type="entry name" value="CALPAIN_CAT"/>
    <property type="match status" value="1"/>
</dbReference>
<feature type="active site" evidence="9">
    <location>
        <position position="410"/>
    </location>
</feature>
<accession>A0A7R9T0U2</accession>
<dbReference type="CDD" id="cd00044">
    <property type="entry name" value="CysPc"/>
    <property type="match status" value="1"/>
</dbReference>
<dbReference type="Pfam" id="PF14555">
    <property type="entry name" value="UBA_4"/>
    <property type="match status" value="1"/>
</dbReference>
<comment type="similarity">
    <text evidence="1">Belongs to the peptidase C2 family.</text>
</comment>
<keyword evidence="6 9" id="KW-0788">Thiol protease</keyword>
<keyword evidence="4 10" id="KW-0863">Zinc-finger</keyword>
<evidence type="ECO:0000259" key="12">
    <source>
        <dbReference type="PROSITE" id="PS51999"/>
    </source>
</evidence>
<evidence type="ECO:0000259" key="11">
    <source>
        <dbReference type="PROSITE" id="PS50203"/>
    </source>
</evidence>
<evidence type="ECO:0000256" key="7">
    <source>
        <dbReference type="ARBA" id="ARBA00022833"/>
    </source>
</evidence>
<evidence type="ECO:0000256" key="2">
    <source>
        <dbReference type="ARBA" id="ARBA00022670"/>
    </source>
</evidence>
<sequence>MPARGKGSKRARENAVEDDEAAVGDFVRLTNVDENLARRRMRAANGDLARALDAHYAIESVVSARARGMSTTTTKAKGVDDDAKGVDDAFDDAIRRARAMNYFDIDGEGFYRSIPLSEEAEAFCGDAFAAFGDVVARNTTWMDSGFRAAPASVDGRDGARGTKENVPKCRCGIQAKVKQVSKDGVNQGRLFYGCAKPAAENTRCDFFAWAKGDNLMHTDAAKSLVWKRFSSPRFKFARRTSAADIRQGSVGDCWFLSSLAVVAEREDLLESVIGVSRRFAPIMERVGAYFIRLFLGGRWRAIVVDDFIPVKPKKDDEFAPAFGKASKNQTWVSIVEKAYAKAHGSYAAISGGYVAEGLHDLTGSATEMISFSSTYFDSEEFWIRLVSFSSAGFPLGCATSFSAEGIVGHHAYSILEVREMHGVKKGVQTKLPEVLHGKKPAVETETLRLLKIRNPWGKKEWRGEFSSTSESWTKRLGDELSRTRANDGEFWMSYNDFLVHFSSVDVCKSPKGWHALNLETTLHPDARAPTYIVRSAGDGGCWCHVLLLQHTKRGRPQGSWYTDLSVLVWRRSLGSSEWMPCGGIFGARERESCQGEIVLDAGTEYAFRVLSIVGGRDVPVTLRLCTAKPVRARQMYESAMLNVAQNMQLAVHSETSLTGGSKFKRSNIALCGGVITVASSSGLNFVFIQAEAVRKSPLCVDFAYRFCDDGTCFQNQNVVTARAGTSRLAVVASGVSAHSKHEFEFDYCVRDCDCHDNDDSDCVIVEERRRDVPNKAPEKAPRRCEELFVEVDASLWPPPLPRDAAHVKRGSFNSSKAIVVVIHL</sequence>
<feature type="domain" description="Calpain catalytic" evidence="11">
    <location>
        <begin position="140"/>
        <end position="510"/>
    </location>
</feature>
<evidence type="ECO:0000313" key="13">
    <source>
        <dbReference type="EMBL" id="CAD8221222.1"/>
    </source>
</evidence>
<dbReference type="PANTHER" id="PTHR10183">
    <property type="entry name" value="CALPAIN"/>
    <property type="match status" value="1"/>
</dbReference>
<dbReference type="PANTHER" id="PTHR10183:SF379">
    <property type="entry name" value="CALPAIN-5"/>
    <property type="match status" value="1"/>
</dbReference>
<feature type="domain" description="GRF-type" evidence="12">
    <location>
        <begin position="169"/>
        <end position="213"/>
    </location>
</feature>
<feature type="active site" evidence="8 9">
    <location>
        <position position="253"/>
    </location>
</feature>
<feature type="active site" evidence="8 9">
    <location>
        <position position="454"/>
    </location>
</feature>
<dbReference type="SMART" id="SM00230">
    <property type="entry name" value="CysPc"/>
    <property type="match status" value="1"/>
</dbReference>
<name>A0A7R9T0U2_9CHLO</name>
<evidence type="ECO:0000256" key="5">
    <source>
        <dbReference type="ARBA" id="ARBA00022801"/>
    </source>
</evidence>
<dbReference type="InterPro" id="IPR001300">
    <property type="entry name" value="Peptidase_C2_calpain_cat"/>
</dbReference>
<dbReference type="Pfam" id="PF06839">
    <property type="entry name" value="Zn_ribbon_GRF"/>
    <property type="match status" value="1"/>
</dbReference>
<evidence type="ECO:0000256" key="8">
    <source>
        <dbReference type="PIRSR" id="PIRSR622684-1"/>
    </source>
</evidence>
<dbReference type="PRINTS" id="PR00704">
    <property type="entry name" value="CALPAIN"/>
</dbReference>
<dbReference type="PROSITE" id="PS00139">
    <property type="entry name" value="THIOL_PROTEASE_CYS"/>
    <property type="match status" value="1"/>
</dbReference>
<dbReference type="Gene3D" id="3.90.70.10">
    <property type="entry name" value="Cysteine proteinases"/>
    <property type="match status" value="1"/>
</dbReference>
<keyword evidence="5 9" id="KW-0378">Hydrolase</keyword>
<dbReference type="EMBL" id="HBDX01002272">
    <property type="protein sequence ID" value="CAD8221222.1"/>
    <property type="molecule type" value="Transcribed_RNA"/>
</dbReference>
<gene>
    <name evidence="13" type="ORF">OLUC0939_LOCUS1942</name>
</gene>
<evidence type="ECO:0000256" key="10">
    <source>
        <dbReference type="PROSITE-ProRule" id="PRU01343"/>
    </source>
</evidence>
<dbReference type="SUPFAM" id="SSF54001">
    <property type="entry name" value="Cysteine proteinases"/>
    <property type="match status" value="1"/>
</dbReference>
<dbReference type="Pfam" id="PF00648">
    <property type="entry name" value="Peptidase_C2"/>
    <property type="match status" value="1"/>
</dbReference>
<evidence type="ECO:0000256" key="3">
    <source>
        <dbReference type="ARBA" id="ARBA00022723"/>
    </source>
</evidence>
<evidence type="ECO:0000256" key="4">
    <source>
        <dbReference type="ARBA" id="ARBA00022771"/>
    </source>
</evidence>
<dbReference type="GO" id="GO:0004198">
    <property type="term" value="F:calcium-dependent cysteine-type endopeptidase activity"/>
    <property type="evidence" value="ECO:0007669"/>
    <property type="project" value="InterPro"/>
</dbReference>
<evidence type="ECO:0000256" key="1">
    <source>
        <dbReference type="ARBA" id="ARBA00007623"/>
    </source>
</evidence>
<reference evidence="13" key="1">
    <citation type="submission" date="2021-01" db="EMBL/GenBank/DDBJ databases">
        <authorList>
            <person name="Corre E."/>
            <person name="Pelletier E."/>
            <person name="Niang G."/>
            <person name="Scheremetjew M."/>
            <person name="Finn R."/>
            <person name="Kale V."/>
            <person name="Holt S."/>
            <person name="Cochrane G."/>
            <person name="Meng A."/>
            <person name="Brown T."/>
            <person name="Cohen L."/>
        </authorList>
    </citation>
    <scope>NUCLEOTIDE SEQUENCE</scope>
    <source>
        <strain evidence="13">Clade-A-BCC118000</strain>
    </source>
</reference>
<dbReference type="GO" id="GO:0006508">
    <property type="term" value="P:proteolysis"/>
    <property type="evidence" value="ECO:0007669"/>
    <property type="project" value="UniProtKB-KW"/>
</dbReference>
<dbReference type="InterPro" id="IPR010666">
    <property type="entry name" value="Znf_GRF"/>
</dbReference>
<dbReference type="AlphaFoldDB" id="A0A7R9T0U2"/>
<protein>
    <recommendedName>
        <fullName evidence="14">Calpain catalytic domain-containing protein</fullName>
    </recommendedName>
</protein>
<keyword evidence="3" id="KW-0479">Metal-binding</keyword>
<dbReference type="InterPro" id="IPR022684">
    <property type="entry name" value="Calpain_cysteine_protease"/>
</dbReference>
<evidence type="ECO:0008006" key="14">
    <source>
        <dbReference type="Google" id="ProtNLM"/>
    </source>
</evidence>
<keyword evidence="2 9" id="KW-0645">Protease</keyword>
<organism evidence="13">
    <name type="scientific">Ostreococcus sp. 'lucimarinus'</name>
    <dbReference type="NCBI Taxonomy" id="242159"/>
    <lineage>
        <taxon>Eukaryota</taxon>
        <taxon>Viridiplantae</taxon>
        <taxon>Chlorophyta</taxon>
        <taxon>Mamiellophyceae</taxon>
        <taxon>Mamiellales</taxon>
        <taxon>Bathycoccaceae</taxon>
        <taxon>Ostreococcus</taxon>
    </lineage>
</organism>
<dbReference type="PROSITE" id="PS51999">
    <property type="entry name" value="ZF_GRF"/>
    <property type="match status" value="1"/>
</dbReference>
<dbReference type="GO" id="GO:0008270">
    <property type="term" value="F:zinc ion binding"/>
    <property type="evidence" value="ECO:0007669"/>
    <property type="project" value="UniProtKB-KW"/>
</dbReference>
<evidence type="ECO:0000256" key="9">
    <source>
        <dbReference type="PROSITE-ProRule" id="PRU00239"/>
    </source>
</evidence>
<dbReference type="InterPro" id="IPR000169">
    <property type="entry name" value="Pept_cys_AS"/>
</dbReference>
<dbReference type="InterPro" id="IPR038765">
    <property type="entry name" value="Papain-like_cys_pep_sf"/>
</dbReference>
<proteinExistence type="inferred from homology"/>
<keyword evidence="7" id="KW-0862">Zinc</keyword>